<protein>
    <submittedName>
        <fullName evidence="1">Uncharacterized protein</fullName>
    </submittedName>
</protein>
<dbReference type="Proteomes" id="UP000805193">
    <property type="component" value="Unassembled WGS sequence"/>
</dbReference>
<evidence type="ECO:0000313" key="1">
    <source>
        <dbReference type="EMBL" id="KAG0419421.1"/>
    </source>
</evidence>
<name>A0AC60PH50_IXOPE</name>
<reference evidence="1 2" key="1">
    <citation type="journal article" date="2020" name="Cell">
        <title>Large-Scale Comparative Analyses of Tick Genomes Elucidate Their Genetic Diversity and Vector Capacities.</title>
        <authorList>
            <consortium name="Tick Genome and Microbiome Consortium (TIGMIC)"/>
            <person name="Jia N."/>
            <person name="Wang J."/>
            <person name="Shi W."/>
            <person name="Du L."/>
            <person name="Sun Y."/>
            <person name="Zhan W."/>
            <person name="Jiang J.F."/>
            <person name="Wang Q."/>
            <person name="Zhang B."/>
            <person name="Ji P."/>
            <person name="Bell-Sakyi L."/>
            <person name="Cui X.M."/>
            <person name="Yuan T.T."/>
            <person name="Jiang B.G."/>
            <person name="Yang W.F."/>
            <person name="Lam T.T."/>
            <person name="Chang Q.C."/>
            <person name="Ding S.J."/>
            <person name="Wang X.J."/>
            <person name="Zhu J.G."/>
            <person name="Ruan X.D."/>
            <person name="Zhao L."/>
            <person name="Wei J.T."/>
            <person name="Ye R.Z."/>
            <person name="Que T.C."/>
            <person name="Du C.H."/>
            <person name="Zhou Y.H."/>
            <person name="Cheng J.X."/>
            <person name="Dai P.F."/>
            <person name="Guo W.B."/>
            <person name="Han X.H."/>
            <person name="Huang E.J."/>
            <person name="Li L.F."/>
            <person name="Wei W."/>
            <person name="Gao Y.C."/>
            <person name="Liu J.Z."/>
            <person name="Shao H.Z."/>
            <person name="Wang X."/>
            <person name="Wang C.C."/>
            <person name="Yang T.C."/>
            <person name="Huo Q.B."/>
            <person name="Li W."/>
            <person name="Chen H.Y."/>
            <person name="Chen S.E."/>
            <person name="Zhou L.G."/>
            <person name="Ni X.B."/>
            <person name="Tian J.H."/>
            <person name="Sheng Y."/>
            <person name="Liu T."/>
            <person name="Pan Y.S."/>
            <person name="Xia L.Y."/>
            <person name="Li J."/>
            <person name="Zhao F."/>
            <person name="Cao W.C."/>
        </authorList>
    </citation>
    <scope>NUCLEOTIDE SEQUENCE [LARGE SCALE GENOMIC DNA]</scope>
    <source>
        <strain evidence="1">Iper-2018</strain>
    </source>
</reference>
<gene>
    <name evidence="1" type="ORF">HPB47_004121</name>
</gene>
<comment type="caution">
    <text evidence="1">The sequence shown here is derived from an EMBL/GenBank/DDBJ whole genome shotgun (WGS) entry which is preliminary data.</text>
</comment>
<organism evidence="1 2">
    <name type="scientific">Ixodes persulcatus</name>
    <name type="common">Taiga tick</name>
    <dbReference type="NCBI Taxonomy" id="34615"/>
    <lineage>
        <taxon>Eukaryota</taxon>
        <taxon>Metazoa</taxon>
        <taxon>Ecdysozoa</taxon>
        <taxon>Arthropoda</taxon>
        <taxon>Chelicerata</taxon>
        <taxon>Arachnida</taxon>
        <taxon>Acari</taxon>
        <taxon>Parasitiformes</taxon>
        <taxon>Ixodida</taxon>
        <taxon>Ixodoidea</taxon>
        <taxon>Ixodidae</taxon>
        <taxon>Ixodinae</taxon>
        <taxon>Ixodes</taxon>
    </lineage>
</organism>
<proteinExistence type="predicted"/>
<evidence type="ECO:0000313" key="2">
    <source>
        <dbReference type="Proteomes" id="UP000805193"/>
    </source>
</evidence>
<sequence length="171" mass="17721">MKGALAFVALLAVSRAHVLVAPHTPFLTPPHFFGATPLGGHGPVLVISHGPGGPPFVPGVFPHGGGPKCTDGKSSEEGGSAKDANEGGDPGFAHGVGIPGQPTFQLVPVFNVHGGPPFLHPVPIDPKGKAGRRKKASTAHSDSIIRHQDRAGLYYPSEKLVRVLYALKNFV</sequence>
<accession>A0AC60PH50</accession>
<keyword evidence="2" id="KW-1185">Reference proteome</keyword>
<dbReference type="EMBL" id="JABSTQ010010625">
    <property type="protein sequence ID" value="KAG0419421.1"/>
    <property type="molecule type" value="Genomic_DNA"/>
</dbReference>